<dbReference type="GO" id="GO:0008236">
    <property type="term" value="F:serine-type peptidase activity"/>
    <property type="evidence" value="ECO:0007669"/>
    <property type="project" value="UniProtKB-KW"/>
</dbReference>
<keyword evidence="3" id="KW-0378">Hydrolase</keyword>
<evidence type="ECO:0000313" key="8">
    <source>
        <dbReference type="EnsemblProtists" id="EOD30501"/>
    </source>
</evidence>
<feature type="compositionally biased region" description="Basic and acidic residues" evidence="5">
    <location>
        <begin position="267"/>
        <end position="283"/>
    </location>
</feature>
<dbReference type="CDD" id="cd07023">
    <property type="entry name" value="S49_Sppa_N_C"/>
    <property type="match status" value="1"/>
</dbReference>
<reference evidence="9" key="1">
    <citation type="journal article" date="2013" name="Nature">
        <title>Pan genome of the phytoplankton Emiliania underpins its global distribution.</title>
        <authorList>
            <person name="Read B.A."/>
            <person name="Kegel J."/>
            <person name="Klute M.J."/>
            <person name="Kuo A."/>
            <person name="Lefebvre S.C."/>
            <person name="Maumus F."/>
            <person name="Mayer C."/>
            <person name="Miller J."/>
            <person name="Monier A."/>
            <person name="Salamov A."/>
            <person name="Young J."/>
            <person name="Aguilar M."/>
            <person name="Claverie J.M."/>
            <person name="Frickenhaus S."/>
            <person name="Gonzalez K."/>
            <person name="Herman E.K."/>
            <person name="Lin Y.C."/>
            <person name="Napier J."/>
            <person name="Ogata H."/>
            <person name="Sarno A.F."/>
            <person name="Shmutz J."/>
            <person name="Schroeder D."/>
            <person name="de Vargas C."/>
            <person name="Verret F."/>
            <person name="von Dassow P."/>
            <person name="Valentin K."/>
            <person name="Van de Peer Y."/>
            <person name="Wheeler G."/>
            <person name="Dacks J.B."/>
            <person name="Delwiche C.F."/>
            <person name="Dyhrman S.T."/>
            <person name="Glockner G."/>
            <person name="John U."/>
            <person name="Richards T."/>
            <person name="Worden A.Z."/>
            <person name="Zhang X."/>
            <person name="Grigoriev I.V."/>
            <person name="Allen A.E."/>
            <person name="Bidle K."/>
            <person name="Borodovsky M."/>
            <person name="Bowler C."/>
            <person name="Brownlee C."/>
            <person name="Cock J.M."/>
            <person name="Elias M."/>
            <person name="Gladyshev V.N."/>
            <person name="Groth M."/>
            <person name="Guda C."/>
            <person name="Hadaegh A."/>
            <person name="Iglesias-Rodriguez M.D."/>
            <person name="Jenkins J."/>
            <person name="Jones B.M."/>
            <person name="Lawson T."/>
            <person name="Leese F."/>
            <person name="Lindquist E."/>
            <person name="Lobanov A."/>
            <person name="Lomsadze A."/>
            <person name="Malik S.B."/>
            <person name="Marsh M.E."/>
            <person name="Mackinder L."/>
            <person name="Mock T."/>
            <person name="Mueller-Roeber B."/>
            <person name="Pagarete A."/>
            <person name="Parker M."/>
            <person name="Probert I."/>
            <person name="Quesneville H."/>
            <person name="Raines C."/>
            <person name="Rensing S.A."/>
            <person name="Riano-Pachon D.M."/>
            <person name="Richier S."/>
            <person name="Rokitta S."/>
            <person name="Shiraiwa Y."/>
            <person name="Soanes D.M."/>
            <person name="van der Giezen M."/>
            <person name="Wahlund T.M."/>
            <person name="Williams B."/>
            <person name="Wilson W."/>
            <person name="Wolfe G."/>
            <person name="Wurch L.L."/>
        </authorList>
    </citation>
    <scope>NUCLEOTIDE SEQUENCE</scope>
</reference>
<feature type="chain" id="PRO_5044291668" description="Peptidase S49 domain-containing protein" evidence="6">
    <location>
        <begin position="21"/>
        <end position="461"/>
    </location>
</feature>
<dbReference type="AlphaFoldDB" id="A0A0D3K416"/>
<evidence type="ECO:0000256" key="6">
    <source>
        <dbReference type="SAM" id="SignalP"/>
    </source>
</evidence>
<evidence type="ECO:0000256" key="5">
    <source>
        <dbReference type="SAM" id="MobiDB-lite"/>
    </source>
</evidence>
<dbReference type="PANTHER" id="PTHR42987:SF8">
    <property type="entry name" value="PROTEINASE"/>
    <property type="match status" value="1"/>
</dbReference>
<accession>A0A0D3K416</accession>
<feature type="compositionally biased region" description="Basic residues" evidence="5">
    <location>
        <begin position="284"/>
        <end position="304"/>
    </location>
</feature>
<organism evidence="8 9">
    <name type="scientific">Emiliania huxleyi (strain CCMP1516)</name>
    <dbReference type="NCBI Taxonomy" id="280463"/>
    <lineage>
        <taxon>Eukaryota</taxon>
        <taxon>Haptista</taxon>
        <taxon>Haptophyta</taxon>
        <taxon>Prymnesiophyceae</taxon>
        <taxon>Isochrysidales</taxon>
        <taxon>Noelaerhabdaceae</taxon>
        <taxon>Emiliania</taxon>
    </lineage>
</organism>
<dbReference type="EnsemblProtists" id="EOD30501">
    <property type="protein sequence ID" value="EOD30501"/>
    <property type="gene ID" value="EMIHUDRAFT_468382"/>
</dbReference>
<name>A0A0D3K416_EMIH1</name>
<evidence type="ECO:0000313" key="9">
    <source>
        <dbReference type="Proteomes" id="UP000013827"/>
    </source>
</evidence>
<dbReference type="Pfam" id="PF01343">
    <property type="entry name" value="Peptidase_S49"/>
    <property type="match status" value="1"/>
</dbReference>
<evidence type="ECO:0000256" key="3">
    <source>
        <dbReference type="ARBA" id="ARBA00022801"/>
    </source>
</evidence>
<feature type="compositionally biased region" description="Pro residues" evidence="5">
    <location>
        <begin position="310"/>
        <end position="331"/>
    </location>
</feature>
<dbReference type="HOGENOM" id="CLU_593745_0_0_1"/>
<dbReference type="KEGG" id="ehx:EMIHUDRAFT_468382"/>
<dbReference type="Proteomes" id="UP000013827">
    <property type="component" value="Unassembled WGS sequence"/>
</dbReference>
<keyword evidence="6" id="KW-0732">Signal</keyword>
<dbReference type="PaxDb" id="2903-EOD30501"/>
<dbReference type="SUPFAM" id="SSF52096">
    <property type="entry name" value="ClpP/crotonase"/>
    <property type="match status" value="1"/>
</dbReference>
<feature type="domain" description="Peptidase S49" evidence="7">
    <location>
        <begin position="217"/>
        <end position="278"/>
    </location>
</feature>
<feature type="signal peptide" evidence="6">
    <location>
        <begin position="1"/>
        <end position="20"/>
    </location>
</feature>
<comment type="similarity">
    <text evidence="1">Belongs to the peptidase S49 family.</text>
</comment>
<dbReference type="GeneID" id="17275775"/>
<reference evidence="8" key="2">
    <citation type="submission" date="2024-10" db="UniProtKB">
        <authorList>
            <consortium name="EnsemblProtists"/>
        </authorList>
    </citation>
    <scope>IDENTIFICATION</scope>
</reference>
<evidence type="ECO:0000256" key="2">
    <source>
        <dbReference type="ARBA" id="ARBA00022670"/>
    </source>
</evidence>
<evidence type="ECO:0000256" key="4">
    <source>
        <dbReference type="ARBA" id="ARBA00022825"/>
    </source>
</evidence>
<evidence type="ECO:0000259" key="7">
    <source>
        <dbReference type="Pfam" id="PF01343"/>
    </source>
</evidence>
<proteinExistence type="inferred from homology"/>
<keyword evidence="2" id="KW-0645">Protease</keyword>
<feature type="region of interest" description="Disordered" evidence="5">
    <location>
        <begin position="266"/>
        <end position="333"/>
    </location>
</feature>
<evidence type="ECO:0000256" key="1">
    <source>
        <dbReference type="ARBA" id="ARBA00008683"/>
    </source>
</evidence>
<dbReference type="Gene3D" id="3.90.226.10">
    <property type="entry name" value="2-enoyl-CoA Hydratase, Chain A, domain 1"/>
    <property type="match status" value="1"/>
</dbReference>
<keyword evidence="4" id="KW-0720">Serine protease</keyword>
<dbReference type="InterPro" id="IPR002142">
    <property type="entry name" value="Peptidase_S49"/>
</dbReference>
<keyword evidence="9" id="KW-1185">Reference proteome</keyword>
<sequence>MPRVARVAALLLLYCASAAAGRPAVPLLSRLRADRQQQQQQPPLPPRRPGPLRRPAPPQRSPAYPVPLPAINGTAGAVAAVLIALSSNWVVYERLSWLVTALGRWSVGAVRTLFVRTLHFPPTVTLVTMRGLIATDDEMRTGLSYAMLAPEAAPAEVRGESLVNLGRFEKALDRAFSMPGARAVALLIDSPGGSPAQSSLLHRKLLALRRRHPRVKLLAFDSAASGGYYIACAADEIVADANSIVGSIGVISRGFGFVKSLKKKGVERRVHAAGDSKSGERPRPHTSTHLHTHPPTHPPTHTHTHLNNPTPGPAHPAPRPAPHPYPAPVPRLDPYLPMRSADLARQRRLLKELHANFIGAVQAGRKGRLKRDEAALLCYNSTEPRLFASPGRRTLARMAQRGDGLFDGSVYSGAVAQALGLVDGVGEMSTELQRRYGRAVRVVRVEPEAPVDYRRLLRWFL</sequence>
<dbReference type="PANTHER" id="PTHR42987">
    <property type="entry name" value="PEPTIDASE S49"/>
    <property type="match status" value="1"/>
</dbReference>
<protein>
    <recommendedName>
        <fullName evidence="7">Peptidase S49 domain-containing protein</fullName>
    </recommendedName>
</protein>
<feature type="compositionally biased region" description="Pro residues" evidence="5">
    <location>
        <begin position="42"/>
        <end position="64"/>
    </location>
</feature>
<dbReference type="RefSeq" id="XP_005782930.1">
    <property type="nucleotide sequence ID" value="XM_005782873.1"/>
</dbReference>
<feature type="region of interest" description="Disordered" evidence="5">
    <location>
        <begin position="33"/>
        <end position="64"/>
    </location>
</feature>
<dbReference type="InterPro" id="IPR047272">
    <property type="entry name" value="S49_SppA_C"/>
</dbReference>
<dbReference type="GO" id="GO:0006508">
    <property type="term" value="P:proteolysis"/>
    <property type="evidence" value="ECO:0007669"/>
    <property type="project" value="UniProtKB-KW"/>
</dbReference>
<dbReference type="InterPro" id="IPR029045">
    <property type="entry name" value="ClpP/crotonase-like_dom_sf"/>
</dbReference>